<gene>
    <name evidence="1" type="ORF">FOF46_04255</name>
</gene>
<evidence type="ECO:0000313" key="2">
    <source>
        <dbReference type="Proteomes" id="UP000318833"/>
    </source>
</evidence>
<accession>A0A554VPU4</accession>
<protein>
    <submittedName>
        <fullName evidence="1">Alkaline phosphatase family protein</fullName>
    </submittedName>
</protein>
<dbReference type="SUPFAM" id="SSF53649">
    <property type="entry name" value="Alkaline phosphatase-like"/>
    <property type="match status" value="1"/>
</dbReference>
<sequence length="423" mass="48153">MRFFLYAVIILIGCSVNGQDKASKKTSTEGVKKVVFVIIDGISTDLFYKSNTPFIDTMSKEGAFSEAYVGGEKGKYSETPTISAVGYNSLLTGTWVNKHNVYGNSIVNPNYNYPSIFRVFKDTYPDKKIAIYSSWLDNRTKLVGEGLKETSAIKMDYSFDGLELNEEKFPHDKLKKYLKRIDAEVAREAANHIFETGPDLSWIYLEHSDDMGHIFGESPTYFNAVSFEDSLLGLIWDAVKLREQKTGEDWLIIVTTDHGRMPTDGKHHGQQSYRERSTWIALSKPIDNTYFKNNKVAIVDIFPTICDYLSITVPEETSLELDGISLMKKVDVSKLEGVCIHNEFLHLQWLTEHKGNEIGKVYISYTDNYKKGEKDNFTLLGEVDIQKKEFTTKIKPPTGTKYIKIVLKTKNQTINTWVKVTPK</sequence>
<reference evidence="1 2" key="1">
    <citation type="submission" date="2019-07" db="EMBL/GenBank/DDBJ databases">
        <title>The draft genome sequence of Aquimarina algiphila M91.</title>
        <authorList>
            <person name="Meng X."/>
        </authorList>
    </citation>
    <scope>NUCLEOTIDE SEQUENCE [LARGE SCALE GENOMIC DNA]</scope>
    <source>
        <strain evidence="1 2">M91</strain>
    </source>
</reference>
<dbReference type="InterPro" id="IPR017850">
    <property type="entry name" value="Alkaline_phosphatase_core_sf"/>
</dbReference>
<dbReference type="PANTHER" id="PTHR10151:SF120">
    <property type="entry name" value="BIS(5'-ADENOSYL)-TRIPHOSPHATASE"/>
    <property type="match status" value="1"/>
</dbReference>
<proteinExistence type="predicted"/>
<dbReference type="Pfam" id="PF01663">
    <property type="entry name" value="Phosphodiest"/>
    <property type="match status" value="1"/>
</dbReference>
<keyword evidence="2" id="KW-1185">Reference proteome</keyword>
<evidence type="ECO:0000313" key="1">
    <source>
        <dbReference type="EMBL" id="TSE10515.1"/>
    </source>
</evidence>
<dbReference type="PANTHER" id="PTHR10151">
    <property type="entry name" value="ECTONUCLEOTIDE PYROPHOSPHATASE/PHOSPHODIESTERASE"/>
    <property type="match status" value="1"/>
</dbReference>
<organism evidence="1 2">
    <name type="scientific">Aquimarina algiphila</name>
    <dbReference type="NCBI Taxonomy" id="2047982"/>
    <lineage>
        <taxon>Bacteria</taxon>
        <taxon>Pseudomonadati</taxon>
        <taxon>Bacteroidota</taxon>
        <taxon>Flavobacteriia</taxon>
        <taxon>Flavobacteriales</taxon>
        <taxon>Flavobacteriaceae</taxon>
        <taxon>Aquimarina</taxon>
    </lineage>
</organism>
<dbReference type="Gene3D" id="3.40.720.10">
    <property type="entry name" value="Alkaline Phosphatase, subunit A"/>
    <property type="match status" value="1"/>
</dbReference>
<dbReference type="RefSeq" id="WP_143915568.1">
    <property type="nucleotide sequence ID" value="NZ_CANMIK010000007.1"/>
</dbReference>
<dbReference type="InterPro" id="IPR002591">
    <property type="entry name" value="Phosphodiest/P_Trfase"/>
</dbReference>
<dbReference type="GO" id="GO:0016787">
    <property type="term" value="F:hydrolase activity"/>
    <property type="evidence" value="ECO:0007669"/>
    <property type="project" value="UniProtKB-ARBA"/>
</dbReference>
<dbReference type="AlphaFoldDB" id="A0A554VPU4"/>
<dbReference type="EMBL" id="VLNR01000006">
    <property type="protein sequence ID" value="TSE10515.1"/>
    <property type="molecule type" value="Genomic_DNA"/>
</dbReference>
<name>A0A554VPU4_9FLAO</name>
<dbReference type="Proteomes" id="UP000318833">
    <property type="component" value="Unassembled WGS sequence"/>
</dbReference>
<comment type="caution">
    <text evidence="1">The sequence shown here is derived from an EMBL/GenBank/DDBJ whole genome shotgun (WGS) entry which is preliminary data.</text>
</comment>
<dbReference type="OrthoDB" id="279982at2"/>